<protein>
    <submittedName>
        <fullName evidence="2">DUF3040 domain-containing protein</fullName>
    </submittedName>
</protein>
<reference evidence="2 3" key="1">
    <citation type="submission" date="2020-05" db="EMBL/GenBank/DDBJ databases">
        <authorList>
            <person name="Mo P."/>
        </authorList>
    </citation>
    <scope>NUCLEOTIDE SEQUENCE [LARGE SCALE GENOMIC DNA]</scope>
    <source>
        <strain evidence="2 3">Gen01</strain>
    </source>
</reference>
<gene>
    <name evidence="2" type="ORF">HOP40_28480</name>
</gene>
<dbReference type="AlphaFoldDB" id="A0A6M6JML0"/>
<dbReference type="RefSeq" id="WP_172164453.1">
    <property type="nucleotide sequence ID" value="NZ_CP053564.1"/>
</dbReference>
<proteinExistence type="predicted"/>
<keyword evidence="1" id="KW-0812">Transmembrane</keyword>
<dbReference type="Proteomes" id="UP000505377">
    <property type="component" value="Chromosome"/>
</dbReference>
<dbReference type="EMBL" id="CP053564">
    <property type="protein sequence ID" value="QJY49208.1"/>
    <property type="molecule type" value="Genomic_DNA"/>
</dbReference>
<feature type="transmembrane region" description="Helical" evidence="1">
    <location>
        <begin position="47"/>
        <end position="68"/>
    </location>
</feature>
<evidence type="ECO:0000313" key="2">
    <source>
        <dbReference type="EMBL" id="QJY49208.1"/>
    </source>
</evidence>
<evidence type="ECO:0000313" key="3">
    <source>
        <dbReference type="Proteomes" id="UP000505377"/>
    </source>
</evidence>
<dbReference type="Pfam" id="PF11239">
    <property type="entry name" value="DUF3040"/>
    <property type="match status" value="1"/>
</dbReference>
<keyword evidence="1" id="KW-1133">Transmembrane helix</keyword>
<organism evidence="2 3">
    <name type="scientific">Pseudonocardia broussonetiae</name>
    <dbReference type="NCBI Taxonomy" id="2736640"/>
    <lineage>
        <taxon>Bacteria</taxon>
        <taxon>Bacillati</taxon>
        <taxon>Actinomycetota</taxon>
        <taxon>Actinomycetes</taxon>
        <taxon>Pseudonocardiales</taxon>
        <taxon>Pseudonocardiaceae</taxon>
        <taxon>Pseudonocardia</taxon>
    </lineage>
</organism>
<sequence>MREPQPVRLTPAERRALRLIADSLSEEDPVLSRLLGASTERERPRRWWAIIVCSYTCVALVVFTIGTVGGDTAVRGWGTLMLLMIPFVAAAAAEISDPPG</sequence>
<dbReference type="KEGG" id="pbro:HOP40_28480"/>
<keyword evidence="3" id="KW-1185">Reference proteome</keyword>
<name>A0A6M6JML0_9PSEU</name>
<evidence type="ECO:0000256" key="1">
    <source>
        <dbReference type="SAM" id="Phobius"/>
    </source>
</evidence>
<dbReference type="InterPro" id="IPR021401">
    <property type="entry name" value="DUF3040"/>
</dbReference>
<accession>A0A6M6JML0</accession>
<feature type="transmembrane region" description="Helical" evidence="1">
    <location>
        <begin position="74"/>
        <end position="93"/>
    </location>
</feature>
<keyword evidence="1" id="KW-0472">Membrane</keyword>